<feature type="region of interest" description="Disordered" evidence="1">
    <location>
        <begin position="950"/>
        <end position="981"/>
    </location>
</feature>
<keyword evidence="3" id="KW-1185">Reference proteome</keyword>
<feature type="compositionally biased region" description="Basic and acidic residues" evidence="1">
    <location>
        <begin position="210"/>
        <end position="223"/>
    </location>
</feature>
<feature type="compositionally biased region" description="Gly residues" evidence="1">
    <location>
        <begin position="91"/>
        <end position="108"/>
    </location>
</feature>
<sequence>MMSPKKRKVDDDSPGAAASGADASGPAPKKSKKEIKAEQLARAKAWHDARASKAKAATASPTAPPPFSVGTTTPSKSSGAAAKRRRTTTPSGGGRKSTGVMSSGGGIGRALDSPPPPPSSFSEREDGGDTPARKSRRSMGSAPAFAYAPAAREEEEEESEPRMREVAMAGSDGSRGEKNSSANEKKRRDGLAAIRALKKARASKGIAADQTEKRKSPHPKNDSPDPPTSASSAVAVARSSTTATASSDAPVAHAAVSTVGVKSAPKRNKPPAAVASLFSSKSAYKYSSSLQTRQVYNPNRPFPSTGRALPAEAYAGCGPICGVGARDPPCASASDGRNGSNDERKMPSRPSSPGRNEIVPLHPKPSPPGRNHNWEEVDGDAKPAAVVGGELIEAPVTATSAPVAASPALYAAISRAKAIVSLASAGNQRRRETIGIRGSSGVMPTEQQMDAANATLDDENNGGVRGRPMERISSVDWDGSRGRSVDPPMIDSSSIPYSATLKKFRGSGGTNKSPEGHSEREPDNVITTTDAGEHTSEVGKVEEAKLSALATSPSDFDKPPSFLRRLCICIGKLLMFVQFGIGLSYLMTAYYLNDFVPIGNFTTTPSNTPEEHYVYCFMDHPHSDVVSDYGDQNLYDERKCEGKHKQCPQWGRCRTGKLLDCTDGAGTFAGRNLFVSNEKQDECVVSPEANELVEAVKESLVSMTTDQICHAEVEGVMLKNDTFPLFHLEKVATKVRDLHDGGFAFVSSDLLLWLSPAFDSNSVRFGSLSGDDEEDTNAMGLSDGVSPDSLHLPSSCKMKLLFWELLGYFTHSALALLKYLARVAFFVVCNYPTHSFCAMASWKLFVVVQRKRKHRAKVRELFGIVREAAYDRLSECDDHMGYAALLLRDDVGHDIYPTSFVQRQFLNDYVWPRVVLEVRADNRVRKFRKMTAGKELEHWEFAIQSKKGRRLRKSLGTPHGTPGGANGSGVKVEDVSSKRDP</sequence>
<feature type="region of interest" description="Disordered" evidence="1">
    <location>
        <begin position="1"/>
        <end position="272"/>
    </location>
</feature>
<evidence type="ECO:0000313" key="2">
    <source>
        <dbReference type="EMBL" id="KAL3803588.1"/>
    </source>
</evidence>
<feature type="compositionally biased region" description="Basic and acidic residues" evidence="1">
    <location>
        <begin position="971"/>
        <end position="981"/>
    </location>
</feature>
<feature type="compositionally biased region" description="Polar residues" evidence="1">
    <location>
        <begin position="69"/>
        <end position="78"/>
    </location>
</feature>
<gene>
    <name evidence="2" type="ORF">ACHAW5_003369</name>
</gene>
<dbReference type="AlphaFoldDB" id="A0ABD3QTT7"/>
<protein>
    <submittedName>
        <fullName evidence="2">Uncharacterized protein</fullName>
    </submittedName>
</protein>
<feature type="region of interest" description="Disordered" evidence="1">
    <location>
        <begin position="503"/>
        <end position="538"/>
    </location>
</feature>
<feature type="compositionally biased region" description="Basic and acidic residues" evidence="1">
    <location>
        <begin position="34"/>
        <end position="51"/>
    </location>
</feature>
<proteinExistence type="predicted"/>
<feature type="compositionally biased region" description="Basic and acidic residues" evidence="1">
    <location>
        <begin position="372"/>
        <end position="381"/>
    </location>
</feature>
<feature type="compositionally biased region" description="Low complexity" evidence="1">
    <location>
        <begin position="14"/>
        <end position="28"/>
    </location>
</feature>
<feature type="compositionally biased region" description="Low complexity" evidence="1">
    <location>
        <begin position="228"/>
        <end position="252"/>
    </location>
</feature>
<feature type="compositionally biased region" description="Basic and acidic residues" evidence="1">
    <location>
        <begin position="514"/>
        <end position="523"/>
    </location>
</feature>
<evidence type="ECO:0000313" key="3">
    <source>
        <dbReference type="Proteomes" id="UP001530315"/>
    </source>
</evidence>
<reference evidence="2 3" key="1">
    <citation type="submission" date="2024-10" db="EMBL/GenBank/DDBJ databases">
        <title>Updated reference genomes for cyclostephanoid diatoms.</title>
        <authorList>
            <person name="Roberts W.R."/>
            <person name="Alverson A.J."/>
        </authorList>
    </citation>
    <scope>NUCLEOTIDE SEQUENCE [LARGE SCALE GENOMIC DNA]</scope>
    <source>
        <strain evidence="2 3">AJA276-08</strain>
    </source>
</reference>
<feature type="compositionally biased region" description="Basic and acidic residues" evidence="1">
    <location>
        <begin position="174"/>
        <end position="190"/>
    </location>
</feature>
<evidence type="ECO:0000256" key="1">
    <source>
        <dbReference type="SAM" id="MobiDB-lite"/>
    </source>
</evidence>
<feature type="region of interest" description="Disordered" evidence="1">
    <location>
        <begin position="326"/>
        <end position="382"/>
    </location>
</feature>
<dbReference type="Proteomes" id="UP001530315">
    <property type="component" value="Unassembled WGS sequence"/>
</dbReference>
<comment type="caution">
    <text evidence="2">The sequence shown here is derived from an EMBL/GenBank/DDBJ whole genome shotgun (WGS) entry which is preliminary data.</text>
</comment>
<name>A0ABD3QTT7_9STRA</name>
<dbReference type="EMBL" id="JALLAZ020000109">
    <property type="protein sequence ID" value="KAL3803588.1"/>
    <property type="molecule type" value="Genomic_DNA"/>
</dbReference>
<organism evidence="2 3">
    <name type="scientific">Stephanodiscus triporus</name>
    <dbReference type="NCBI Taxonomy" id="2934178"/>
    <lineage>
        <taxon>Eukaryota</taxon>
        <taxon>Sar</taxon>
        <taxon>Stramenopiles</taxon>
        <taxon>Ochrophyta</taxon>
        <taxon>Bacillariophyta</taxon>
        <taxon>Coscinodiscophyceae</taxon>
        <taxon>Thalassiosirophycidae</taxon>
        <taxon>Stephanodiscales</taxon>
        <taxon>Stephanodiscaceae</taxon>
        <taxon>Stephanodiscus</taxon>
    </lineage>
</organism>
<accession>A0ABD3QTT7</accession>